<feature type="compositionally biased region" description="Polar residues" evidence="3">
    <location>
        <begin position="218"/>
        <end position="234"/>
    </location>
</feature>
<dbReference type="InterPro" id="IPR011990">
    <property type="entry name" value="TPR-like_helical_dom_sf"/>
</dbReference>
<feature type="compositionally biased region" description="Basic and acidic residues" evidence="3">
    <location>
        <begin position="201"/>
        <end position="210"/>
    </location>
</feature>
<dbReference type="PROSITE" id="PS51375">
    <property type="entry name" value="PPR"/>
    <property type="match status" value="9"/>
</dbReference>
<evidence type="ECO:0000256" key="3">
    <source>
        <dbReference type="SAM" id="MobiDB-lite"/>
    </source>
</evidence>
<feature type="region of interest" description="Disordered" evidence="3">
    <location>
        <begin position="201"/>
        <end position="269"/>
    </location>
</feature>
<feature type="repeat" description="PPR" evidence="2">
    <location>
        <begin position="669"/>
        <end position="703"/>
    </location>
</feature>
<feature type="compositionally biased region" description="Low complexity" evidence="3">
    <location>
        <begin position="238"/>
        <end position="251"/>
    </location>
</feature>
<dbReference type="PANTHER" id="PTHR47447:SF17">
    <property type="entry name" value="OS12G0638900 PROTEIN"/>
    <property type="match status" value="1"/>
</dbReference>
<dbReference type="Pfam" id="PF17177">
    <property type="entry name" value="PPR_long"/>
    <property type="match status" value="1"/>
</dbReference>
<dbReference type="OrthoDB" id="185373at2759"/>
<accession>A0A9C7PR32</accession>
<feature type="compositionally biased region" description="Polar residues" evidence="3">
    <location>
        <begin position="9"/>
        <end position="20"/>
    </location>
</feature>
<organism evidence="5 6">
    <name type="scientific">Galdieria partita</name>
    <dbReference type="NCBI Taxonomy" id="83374"/>
    <lineage>
        <taxon>Eukaryota</taxon>
        <taxon>Rhodophyta</taxon>
        <taxon>Bangiophyceae</taxon>
        <taxon>Galdieriales</taxon>
        <taxon>Galdieriaceae</taxon>
        <taxon>Galdieria</taxon>
    </lineage>
</organism>
<dbReference type="Gene3D" id="1.25.40.10">
    <property type="entry name" value="Tetratricopeptide repeat domain"/>
    <property type="match status" value="4"/>
</dbReference>
<feature type="compositionally biased region" description="Low complexity" evidence="3">
    <location>
        <begin position="87"/>
        <end position="99"/>
    </location>
</feature>
<keyword evidence="6" id="KW-1185">Reference proteome</keyword>
<feature type="compositionally biased region" description="Polar residues" evidence="3">
    <location>
        <begin position="259"/>
        <end position="269"/>
    </location>
</feature>
<sequence>MAFLPTVPPRSTTSNPTRFSTPRIDFSGSQGISEVAEGFCLEVNSRSFSSIGGIFSQPTARPATSCLLQSSSYRKHPRTVSNQSVISRNSGKSSAVGSSSGLKFRTLPFYAMNKSFGGFLSLDMDGKLLEAGDQSQNAETLLRSHTQENGLVFPRWLPKEEGILNNVTSFDQSALENSLTFSFKQRPMTLSFLDLDLETDTHGKKDEKNKPRSVGNVPENQLNENNQSLMNLSETKGEWSTSLTSSKTSSTETKENSKQQQLISHTNLSYVSSNDRQTRNWNYSMDALLKGGKAKECLDMFHSMPNYDIKRDVASWSIYITALGRLERYSEAEQSLMRMREEHVQPNIYTYSALIETLGKGGLCVRALSQFRRMSRIDSIAPNTVTYNAVIKIVSRCKRSDCGGITRAITLLREMPTKGCVPDVVTYATLIDAFSKRMEPERALKLFQEMKVANVKPNNYCYSSLISAFCRAGHVDRALGIFEEMTRERIVPDVFAFNALIDGFGKLRLVDKAFEIYNRMRKLQIQPDRITFNALISASGKAKNSVRALEAMNDMIEIYGLTPDRHSYNALIDACGKSGDFAKAYEIFEEMQAKGIRPCTVTFNALIYGASRSHDLAAAFKIVDLMLQEGLNPDAYTMNTLISACNRRQDLSTAFEVLEKFKQLGVHPDNVTFNTFIDAVGKLDSSEKMFELLNEMENRGISPSKVTLNTIIGCCGRRGKIDLMERGFHMFHEKRLEPDNVTFTLLIENYVSHQLLDKAVTAYHNCKRQQQDLNSNVVMHLVESLIRKDRIDVSKSILKDYPFLMRYFSLEESPQKTRSRRG</sequence>
<feature type="domain" description="PROP1-like PPR" evidence="4">
    <location>
        <begin position="541"/>
        <end position="670"/>
    </location>
</feature>
<feature type="repeat" description="PPR" evidence="2">
    <location>
        <begin position="458"/>
        <end position="492"/>
    </location>
</feature>
<feature type="repeat" description="PPR" evidence="2">
    <location>
        <begin position="704"/>
        <end position="738"/>
    </location>
</feature>
<evidence type="ECO:0000256" key="2">
    <source>
        <dbReference type="PROSITE-ProRule" id="PRU00708"/>
    </source>
</evidence>
<feature type="repeat" description="PPR" evidence="2">
    <location>
        <begin position="493"/>
        <end position="527"/>
    </location>
</feature>
<dbReference type="InterPro" id="IPR002885">
    <property type="entry name" value="PPR_rpt"/>
</dbReference>
<dbReference type="NCBIfam" id="TIGR00756">
    <property type="entry name" value="PPR"/>
    <property type="match status" value="8"/>
</dbReference>
<feature type="repeat" description="PPR" evidence="2">
    <location>
        <begin position="634"/>
        <end position="668"/>
    </location>
</feature>
<dbReference type="Proteomes" id="UP001061958">
    <property type="component" value="Unassembled WGS sequence"/>
</dbReference>
<evidence type="ECO:0000313" key="6">
    <source>
        <dbReference type="Proteomes" id="UP001061958"/>
    </source>
</evidence>
<evidence type="ECO:0000313" key="5">
    <source>
        <dbReference type="EMBL" id="GJQ09103.1"/>
    </source>
</evidence>
<feature type="repeat" description="PPR" evidence="2">
    <location>
        <begin position="312"/>
        <end position="346"/>
    </location>
</feature>
<feature type="repeat" description="PPR" evidence="2">
    <location>
        <begin position="599"/>
        <end position="633"/>
    </location>
</feature>
<reference evidence="5" key="1">
    <citation type="journal article" date="2022" name="Proc. Natl. Acad. Sci. U.S.A.">
        <title>Life cycle and functional genomics of the unicellular red alga Galdieria for elucidating algal and plant evolution and industrial use.</title>
        <authorList>
            <person name="Hirooka S."/>
            <person name="Itabashi T."/>
            <person name="Ichinose T.M."/>
            <person name="Onuma R."/>
            <person name="Fujiwara T."/>
            <person name="Yamashita S."/>
            <person name="Jong L.W."/>
            <person name="Tomita R."/>
            <person name="Iwane A.H."/>
            <person name="Miyagishima S.Y."/>
        </authorList>
    </citation>
    <scope>NUCLEOTIDE SEQUENCE</scope>
    <source>
        <strain evidence="5">NBRC 102759</strain>
    </source>
</reference>
<feature type="repeat" description="PPR" evidence="2">
    <location>
        <begin position="564"/>
        <end position="598"/>
    </location>
</feature>
<dbReference type="PANTHER" id="PTHR47447">
    <property type="entry name" value="OS03G0856100 PROTEIN"/>
    <property type="match status" value="1"/>
</dbReference>
<reference evidence="5" key="2">
    <citation type="submission" date="2022-01" db="EMBL/GenBank/DDBJ databases">
        <authorList>
            <person name="Hirooka S."/>
            <person name="Miyagishima S.Y."/>
        </authorList>
    </citation>
    <scope>NUCLEOTIDE SEQUENCE</scope>
    <source>
        <strain evidence="5">NBRC 102759</strain>
    </source>
</reference>
<feature type="repeat" description="PPR" evidence="2">
    <location>
        <begin position="423"/>
        <end position="457"/>
    </location>
</feature>
<keyword evidence="1" id="KW-0677">Repeat</keyword>
<dbReference type="Pfam" id="PF13041">
    <property type="entry name" value="PPR_2"/>
    <property type="match status" value="2"/>
</dbReference>
<evidence type="ECO:0000259" key="4">
    <source>
        <dbReference type="Pfam" id="PF17177"/>
    </source>
</evidence>
<dbReference type="Pfam" id="PF13812">
    <property type="entry name" value="PPR_3"/>
    <property type="match status" value="2"/>
</dbReference>
<feature type="region of interest" description="Disordered" evidence="3">
    <location>
        <begin position="1"/>
        <end position="25"/>
    </location>
</feature>
<proteinExistence type="predicted"/>
<dbReference type="EMBL" id="BQMJ01000006">
    <property type="protein sequence ID" value="GJQ09103.1"/>
    <property type="molecule type" value="Genomic_DNA"/>
</dbReference>
<feature type="region of interest" description="Disordered" evidence="3">
    <location>
        <begin position="78"/>
        <end position="99"/>
    </location>
</feature>
<gene>
    <name evidence="5" type="ORF">GpartN1_g894.t1</name>
</gene>
<name>A0A9C7PR32_9RHOD</name>
<comment type="caution">
    <text evidence="5">The sequence shown here is derived from an EMBL/GenBank/DDBJ whole genome shotgun (WGS) entry which is preliminary data.</text>
</comment>
<dbReference type="AlphaFoldDB" id="A0A9C7PR32"/>
<dbReference type="InterPro" id="IPR033443">
    <property type="entry name" value="PROP1-like_PPR_dom"/>
</dbReference>
<evidence type="ECO:0000256" key="1">
    <source>
        <dbReference type="ARBA" id="ARBA00022737"/>
    </source>
</evidence>
<protein>
    <recommendedName>
        <fullName evidence="4">PROP1-like PPR domain-containing protein</fullName>
    </recommendedName>
</protein>